<dbReference type="PANTHER" id="PTHR43798:SF33">
    <property type="entry name" value="HYDROLASE, PUTATIVE (AFU_ORTHOLOGUE AFUA_2G14860)-RELATED"/>
    <property type="match status" value="1"/>
</dbReference>
<dbReference type="GO" id="GO:0016787">
    <property type="term" value="F:hydrolase activity"/>
    <property type="evidence" value="ECO:0007669"/>
    <property type="project" value="UniProtKB-KW"/>
</dbReference>
<evidence type="ECO:0000256" key="1">
    <source>
        <dbReference type="SAM" id="SignalP"/>
    </source>
</evidence>
<dbReference type="PROSITE" id="PS51257">
    <property type="entry name" value="PROKAR_LIPOPROTEIN"/>
    <property type="match status" value="1"/>
</dbReference>
<protein>
    <submittedName>
        <fullName evidence="3">Alpha/beta hydrolase fold</fullName>
    </submittedName>
</protein>
<dbReference type="PRINTS" id="PR00111">
    <property type="entry name" value="ABHYDROLASE"/>
</dbReference>
<dbReference type="Gene3D" id="3.40.50.1820">
    <property type="entry name" value="alpha/beta hydrolase"/>
    <property type="match status" value="1"/>
</dbReference>
<accession>A0A4U8YIT9</accession>
<dbReference type="GO" id="GO:0016020">
    <property type="term" value="C:membrane"/>
    <property type="evidence" value="ECO:0007669"/>
    <property type="project" value="TreeGrafter"/>
</dbReference>
<gene>
    <name evidence="3" type="ORF">MSL71_9180</name>
</gene>
<name>A0A4U8YIT9_9BACT</name>
<dbReference type="InterPro" id="IPR000073">
    <property type="entry name" value="AB_hydrolase_1"/>
</dbReference>
<dbReference type="RefSeq" id="WP_180137460.1">
    <property type="nucleotide sequence ID" value="NZ_CAADHO010000001.1"/>
</dbReference>
<dbReference type="InterPro" id="IPR050266">
    <property type="entry name" value="AB_hydrolase_sf"/>
</dbReference>
<reference evidence="3 4" key="1">
    <citation type="submission" date="2019-03" db="EMBL/GenBank/DDBJ databases">
        <authorList>
            <person name="Nijsse B."/>
        </authorList>
    </citation>
    <scope>NUCLEOTIDE SEQUENCE [LARGE SCALE GENOMIC DNA]</scope>
    <source>
        <strain evidence="3">Desulfoluna butyratoxydans MSL71</strain>
    </source>
</reference>
<dbReference type="Proteomes" id="UP000507962">
    <property type="component" value="Unassembled WGS sequence"/>
</dbReference>
<dbReference type="EMBL" id="CAADHO010000001">
    <property type="protein sequence ID" value="VFQ43290.1"/>
    <property type="molecule type" value="Genomic_DNA"/>
</dbReference>
<keyword evidence="4" id="KW-1185">Reference proteome</keyword>
<keyword evidence="3" id="KW-0378">Hydrolase</keyword>
<sequence>MKRPRIVTVCSLLIVGLAQLSLSACTPPKEKTDTTPQATRSVTLDSGLCLEYLEAGSPDGMAVVFLHGYTDSHDSFSRVAPLMPREVRAFYLTMRGHGNSGKPGAYAMELFASDVTGFMDRLGIEKAVVVGHSMGSFIAQEVALSHPERVSGLVLIGSGASCSDNKVLAELKAYVDTLKDPIDRGFVREFQASTVAAPVPDAFLDHVVDESMKLKANEWQKVLAALMAVDHREQLSTIAAPTLVLWGEKDEVFGASEQLFLGTHIPDATLKLYADTGHGLQWERPQRFVADLSDFLQATQQ</sequence>
<evidence type="ECO:0000313" key="3">
    <source>
        <dbReference type="EMBL" id="VFQ43290.1"/>
    </source>
</evidence>
<dbReference type="Pfam" id="PF00561">
    <property type="entry name" value="Abhydrolase_1"/>
    <property type="match status" value="1"/>
</dbReference>
<keyword evidence="1" id="KW-0732">Signal</keyword>
<organism evidence="3 4">
    <name type="scientific">Desulfoluna butyratoxydans</name>
    <dbReference type="NCBI Taxonomy" id="231438"/>
    <lineage>
        <taxon>Bacteria</taxon>
        <taxon>Pseudomonadati</taxon>
        <taxon>Thermodesulfobacteriota</taxon>
        <taxon>Desulfobacteria</taxon>
        <taxon>Desulfobacterales</taxon>
        <taxon>Desulfolunaceae</taxon>
        <taxon>Desulfoluna</taxon>
    </lineage>
</organism>
<proteinExistence type="predicted"/>
<evidence type="ECO:0000313" key="4">
    <source>
        <dbReference type="Proteomes" id="UP000507962"/>
    </source>
</evidence>
<dbReference type="AlphaFoldDB" id="A0A4U8YIT9"/>
<dbReference type="PANTHER" id="PTHR43798">
    <property type="entry name" value="MONOACYLGLYCEROL LIPASE"/>
    <property type="match status" value="1"/>
</dbReference>
<dbReference type="SUPFAM" id="SSF53474">
    <property type="entry name" value="alpha/beta-Hydrolases"/>
    <property type="match status" value="1"/>
</dbReference>
<feature type="domain" description="AB hydrolase-1" evidence="2">
    <location>
        <begin position="62"/>
        <end position="285"/>
    </location>
</feature>
<dbReference type="InterPro" id="IPR029058">
    <property type="entry name" value="AB_hydrolase_fold"/>
</dbReference>
<feature type="chain" id="PRO_5021016961" evidence="1">
    <location>
        <begin position="24"/>
        <end position="301"/>
    </location>
</feature>
<feature type="signal peptide" evidence="1">
    <location>
        <begin position="1"/>
        <end position="23"/>
    </location>
</feature>
<evidence type="ECO:0000259" key="2">
    <source>
        <dbReference type="Pfam" id="PF00561"/>
    </source>
</evidence>